<evidence type="ECO:0000313" key="1">
    <source>
        <dbReference type="EMBL" id="MPC68777.1"/>
    </source>
</evidence>
<accession>A0A5B7HHK1</accession>
<comment type="caution">
    <text evidence="1">The sequence shown here is derived from an EMBL/GenBank/DDBJ whole genome shotgun (WGS) entry which is preliminary data.</text>
</comment>
<evidence type="ECO:0000313" key="2">
    <source>
        <dbReference type="Proteomes" id="UP000324222"/>
    </source>
</evidence>
<organism evidence="1 2">
    <name type="scientific">Portunus trituberculatus</name>
    <name type="common">Swimming crab</name>
    <name type="synonym">Neptunus trituberculatus</name>
    <dbReference type="NCBI Taxonomy" id="210409"/>
    <lineage>
        <taxon>Eukaryota</taxon>
        <taxon>Metazoa</taxon>
        <taxon>Ecdysozoa</taxon>
        <taxon>Arthropoda</taxon>
        <taxon>Crustacea</taxon>
        <taxon>Multicrustacea</taxon>
        <taxon>Malacostraca</taxon>
        <taxon>Eumalacostraca</taxon>
        <taxon>Eucarida</taxon>
        <taxon>Decapoda</taxon>
        <taxon>Pleocyemata</taxon>
        <taxon>Brachyura</taxon>
        <taxon>Eubrachyura</taxon>
        <taxon>Portunoidea</taxon>
        <taxon>Portunidae</taxon>
        <taxon>Portuninae</taxon>
        <taxon>Portunus</taxon>
    </lineage>
</organism>
<name>A0A5B7HHK1_PORTR</name>
<reference evidence="1 2" key="1">
    <citation type="submission" date="2019-05" db="EMBL/GenBank/DDBJ databases">
        <title>Another draft genome of Portunus trituberculatus and its Hox gene families provides insights of decapod evolution.</title>
        <authorList>
            <person name="Jeong J.-H."/>
            <person name="Song I."/>
            <person name="Kim S."/>
            <person name="Choi T."/>
            <person name="Kim D."/>
            <person name="Ryu S."/>
            <person name="Kim W."/>
        </authorList>
    </citation>
    <scope>NUCLEOTIDE SEQUENCE [LARGE SCALE GENOMIC DNA]</scope>
    <source>
        <tissue evidence="1">Muscle</tissue>
    </source>
</reference>
<sequence>MPLHQARTGASRVAWQRVNNMWTTAAQVRVARLEPTPRYPDPHPTAAWGVLRGVGGTVTEPCLAMTLSHEYKSLDEATPQRGVGQGLRVAGAARRNWAVMLQVDWGAQV</sequence>
<proteinExistence type="predicted"/>
<protein>
    <submittedName>
        <fullName evidence="1">Uncharacterized protein</fullName>
    </submittedName>
</protein>
<dbReference type="Proteomes" id="UP000324222">
    <property type="component" value="Unassembled WGS sequence"/>
</dbReference>
<dbReference type="AlphaFoldDB" id="A0A5B7HHK1"/>
<dbReference type="EMBL" id="VSRR010028350">
    <property type="protein sequence ID" value="MPC68777.1"/>
    <property type="molecule type" value="Genomic_DNA"/>
</dbReference>
<gene>
    <name evidence="1" type="ORF">E2C01_062987</name>
</gene>
<keyword evidence="2" id="KW-1185">Reference proteome</keyword>